<comment type="caution">
    <text evidence="2">The sequence shown here is derived from an EMBL/GenBank/DDBJ whole genome shotgun (WGS) entry which is preliminary data.</text>
</comment>
<feature type="compositionally biased region" description="Basic and acidic residues" evidence="1">
    <location>
        <begin position="79"/>
        <end position="89"/>
    </location>
</feature>
<sequence length="89" mass="10325">MEKREASERYKVLPHIKSGRYPFVGQLTSLVLPLHFLQETPALPKGLKPSDPSSTRTLRSRTSRRPSTPGLRHPKTLRNHLDHYRLQRC</sequence>
<feature type="region of interest" description="Disordered" evidence="1">
    <location>
        <begin position="41"/>
        <end position="89"/>
    </location>
</feature>
<dbReference type="Proteomes" id="UP001519460">
    <property type="component" value="Unassembled WGS sequence"/>
</dbReference>
<evidence type="ECO:0000313" key="3">
    <source>
        <dbReference type="Proteomes" id="UP001519460"/>
    </source>
</evidence>
<evidence type="ECO:0000256" key="1">
    <source>
        <dbReference type="SAM" id="MobiDB-lite"/>
    </source>
</evidence>
<evidence type="ECO:0000313" key="2">
    <source>
        <dbReference type="EMBL" id="KAK7498576.1"/>
    </source>
</evidence>
<reference evidence="2 3" key="1">
    <citation type="journal article" date="2023" name="Sci. Data">
        <title>Genome assembly of the Korean intertidal mud-creeper Batillaria attramentaria.</title>
        <authorList>
            <person name="Patra A.K."/>
            <person name="Ho P.T."/>
            <person name="Jun S."/>
            <person name="Lee S.J."/>
            <person name="Kim Y."/>
            <person name="Won Y.J."/>
        </authorList>
    </citation>
    <scope>NUCLEOTIDE SEQUENCE [LARGE SCALE GENOMIC DNA]</scope>
    <source>
        <strain evidence="2">Wonlab-2016</strain>
    </source>
</reference>
<proteinExistence type="predicted"/>
<dbReference type="EMBL" id="JACVVK020000050">
    <property type="protein sequence ID" value="KAK7498576.1"/>
    <property type="molecule type" value="Genomic_DNA"/>
</dbReference>
<accession>A0ABD0LH53</accession>
<gene>
    <name evidence="2" type="ORF">BaRGS_00010236</name>
</gene>
<organism evidence="2 3">
    <name type="scientific">Batillaria attramentaria</name>
    <dbReference type="NCBI Taxonomy" id="370345"/>
    <lineage>
        <taxon>Eukaryota</taxon>
        <taxon>Metazoa</taxon>
        <taxon>Spiralia</taxon>
        <taxon>Lophotrochozoa</taxon>
        <taxon>Mollusca</taxon>
        <taxon>Gastropoda</taxon>
        <taxon>Caenogastropoda</taxon>
        <taxon>Sorbeoconcha</taxon>
        <taxon>Cerithioidea</taxon>
        <taxon>Batillariidae</taxon>
        <taxon>Batillaria</taxon>
    </lineage>
</organism>
<name>A0ABD0LH53_9CAEN</name>
<protein>
    <submittedName>
        <fullName evidence="2">Uncharacterized protein</fullName>
    </submittedName>
</protein>
<dbReference type="AlphaFoldDB" id="A0ABD0LH53"/>
<keyword evidence="3" id="KW-1185">Reference proteome</keyword>